<feature type="transmembrane region" description="Helical" evidence="1">
    <location>
        <begin position="48"/>
        <end position="67"/>
    </location>
</feature>
<dbReference type="EMBL" id="CAFBPM010000054">
    <property type="protein sequence ID" value="CAB5034087.1"/>
    <property type="molecule type" value="Genomic_DNA"/>
</dbReference>
<name>A0A6J7RYX7_9ZZZZ</name>
<organism evidence="5">
    <name type="scientific">freshwater metagenome</name>
    <dbReference type="NCBI Taxonomy" id="449393"/>
    <lineage>
        <taxon>unclassified sequences</taxon>
        <taxon>metagenomes</taxon>
        <taxon>ecological metagenomes</taxon>
    </lineage>
</organism>
<evidence type="ECO:0000313" key="5">
    <source>
        <dbReference type="EMBL" id="CAB5034087.1"/>
    </source>
</evidence>
<sequence length="130" mass="14621">MLAADYPLLNILLTILYFFFLFIWIFLVIQVFIDIFASHDMGGWPKAIWVFVVIVLGPIGVLIYLIARGGKMQQHRVELMKQQQKAFDQAVQQAGGGSNTADQLHKLSDLKDKGVLTQAEFDAQKAKILA</sequence>
<accession>A0A6J7RYX7</accession>
<feature type="domain" description="SHOCT" evidence="2">
    <location>
        <begin position="102"/>
        <end position="129"/>
    </location>
</feature>
<evidence type="ECO:0000313" key="4">
    <source>
        <dbReference type="EMBL" id="CAB4862314.1"/>
    </source>
</evidence>
<feature type="transmembrane region" description="Helical" evidence="1">
    <location>
        <begin position="12"/>
        <end position="36"/>
    </location>
</feature>
<dbReference type="AlphaFoldDB" id="A0A6J7RYX7"/>
<evidence type="ECO:0000259" key="2">
    <source>
        <dbReference type="Pfam" id="PF09851"/>
    </source>
</evidence>
<keyword evidence="1" id="KW-0812">Transmembrane</keyword>
<dbReference type="InterPro" id="IPR018649">
    <property type="entry name" value="SHOCT"/>
</dbReference>
<keyword evidence="1" id="KW-0472">Membrane</keyword>
<dbReference type="EMBL" id="CAFABE010000013">
    <property type="protein sequence ID" value="CAB4821699.1"/>
    <property type="molecule type" value="Genomic_DNA"/>
</dbReference>
<dbReference type="Pfam" id="PF09851">
    <property type="entry name" value="SHOCT"/>
    <property type="match status" value="1"/>
</dbReference>
<gene>
    <name evidence="3" type="ORF">UFOPK3164_00461</name>
    <name evidence="4" type="ORF">UFOPK3427_00264</name>
    <name evidence="5" type="ORF">UFOPK4112_01985</name>
</gene>
<keyword evidence="1" id="KW-1133">Transmembrane helix</keyword>
<reference evidence="5" key="1">
    <citation type="submission" date="2020-05" db="EMBL/GenBank/DDBJ databases">
        <authorList>
            <person name="Chiriac C."/>
            <person name="Salcher M."/>
            <person name="Ghai R."/>
            <person name="Kavagutti S V."/>
        </authorList>
    </citation>
    <scope>NUCLEOTIDE SEQUENCE</scope>
</reference>
<protein>
    <submittedName>
        <fullName evidence="5">Unannotated protein</fullName>
    </submittedName>
</protein>
<proteinExistence type="predicted"/>
<evidence type="ECO:0000256" key="1">
    <source>
        <dbReference type="SAM" id="Phobius"/>
    </source>
</evidence>
<evidence type="ECO:0000313" key="3">
    <source>
        <dbReference type="EMBL" id="CAB4821699.1"/>
    </source>
</evidence>
<dbReference type="EMBL" id="CAFBLT010000001">
    <property type="protein sequence ID" value="CAB4862314.1"/>
    <property type="molecule type" value="Genomic_DNA"/>
</dbReference>